<dbReference type="SUPFAM" id="SSF117916">
    <property type="entry name" value="Fe-S cluster assembly (FSCA) domain-like"/>
    <property type="match status" value="1"/>
</dbReference>
<evidence type="ECO:0000256" key="3">
    <source>
        <dbReference type="ARBA" id="ARBA00022723"/>
    </source>
</evidence>
<dbReference type="PANTHER" id="PTHR42961">
    <property type="entry name" value="IRON-SULFUR PROTEIN NUBPL"/>
    <property type="match status" value="1"/>
</dbReference>
<feature type="binding site" evidence="9">
    <location>
        <begin position="125"/>
        <end position="132"/>
    </location>
    <ligand>
        <name>ATP</name>
        <dbReference type="ChEBI" id="CHEBI:30616"/>
    </ligand>
</feature>
<dbReference type="Gene3D" id="3.30.300.130">
    <property type="entry name" value="Fe-S cluster assembly (FSCA)"/>
    <property type="match status" value="1"/>
</dbReference>
<dbReference type="InterPro" id="IPR027417">
    <property type="entry name" value="P-loop_NTPase"/>
</dbReference>
<evidence type="ECO:0000313" key="12">
    <source>
        <dbReference type="Proteomes" id="UP000533598"/>
    </source>
</evidence>
<keyword evidence="8 9" id="KW-0411">Iron-sulfur</keyword>
<dbReference type="Pfam" id="PF10609">
    <property type="entry name" value="ParA"/>
    <property type="match status" value="1"/>
</dbReference>
<comment type="function">
    <text evidence="9">Binds and transfers iron-sulfur (Fe-S) clusters to target apoproteins. Can hydrolyze ATP.</text>
</comment>
<dbReference type="InterPro" id="IPR033756">
    <property type="entry name" value="YlxH/NBP35"/>
</dbReference>
<accession>A0A7W7C6C4</accession>
<dbReference type="Pfam" id="PF01883">
    <property type="entry name" value="FeS_assembly_P"/>
    <property type="match status" value="1"/>
</dbReference>
<dbReference type="GO" id="GO:0016887">
    <property type="term" value="F:ATP hydrolysis activity"/>
    <property type="evidence" value="ECO:0007669"/>
    <property type="project" value="UniProtKB-UniRule"/>
</dbReference>
<dbReference type="GO" id="GO:0046872">
    <property type="term" value="F:metal ion binding"/>
    <property type="evidence" value="ECO:0007669"/>
    <property type="project" value="UniProtKB-KW"/>
</dbReference>
<dbReference type="PROSITE" id="PS01215">
    <property type="entry name" value="MRP"/>
    <property type="match status" value="1"/>
</dbReference>
<gene>
    <name evidence="11" type="ORF">HNR67_000116</name>
</gene>
<evidence type="ECO:0000256" key="8">
    <source>
        <dbReference type="ARBA" id="ARBA00023014"/>
    </source>
</evidence>
<dbReference type="EMBL" id="JACHMH010000001">
    <property type="protein sequence ID" value="MBB4673998.1"/>
    <property type="molecule type" value="Genomic_DNA"/>
</dbReference>
<evidence type="ECO:0000256" key="5">
    <source>
        <dbReference type="ARBA" id="ARBA00022801"/>
    </source>
</evidence>
<protein>
    <recommendedName>
        <fullName evidence="9">Iron-sulfur cluster carrier protein</fullName>
    </recommendedName>
</protein>
<dbReference type="InterPro" id="IPR044304">
    <property type="entry name" value="NUBPL-like"/>
</dbReference>
<keyword evidence="5 9" id="KW-0378">Hydrolase</keyword>
<evidence type="ECO:0000256" key="4">
    <source>
        <dbReference type="ARBA" id="ARBA00022741"/>
    </source>
</evidence>
<evidence type="ECO:0000256" key="7">
    <source>
        <dbReference type="ARBA" id="ARBA00023004"/>
    </source>
</evidence>
<dbReference type="AlphaFoldDB" id="A0A7W7C6C4"/>
<comment type="caution">
    <text evidence="11">The sequence shown here is derived from an EMBL/GenBank/DDBJ whole genome shotgun (WGS) entry which is preliminary data.</text>
</comment>
<dbReference type="InterPro" id="IPR034904">
    <property type="entry name" value="FSCA_dom_sf"/>
</dbReference>
<reference evidence="11 12" key="1">
    <citation type="submission" date="2020-08" db="EMBL/GenBank/DDBJ databases">
        <title>Sequencing the genomes of 1000 actinobacteria strains.</title>
        <authorList>
            <person name="Klenk H.-P."/>
        </authorList>
    </citation>
    <scope>NUCLEOTIDE SEQUENCE [LARGE SCALE GENOMIC DNA]</scope>
    <source>
        <strain evidence="11 12">DSM 44230</strain>
    </source>
</reference>
<evidence type="ECO:0000256" key="2">
    <source>
        <dbReference type="ARBA" id="ARBA00008205"/>
    </source>
</evidence>
<dbReference type="SUPFAM" id="SSF52540">
    <property type="entry name" value="P-loop containing nucleoside triphosphate hydrolases"/>
    <property type="match status" value="1"/>
</dbReference>
<keyword evidence="3 9" id="KW-0479">Metal-binding</keyword>
<keyword evidence="4 9" id="KW-0547">Nucleotide-binding</keyword>
<dbReference type="InterPro" id="IPR000808">
    <property type="entry name" value="Mrp-like_CS"/>
</dbReference>
<feature type="domain" description="MIP18 family-like" evidence="10">
    <location>
        <begin position="11"/>
        <end position="82"/>
    </location>
</feature>
<dbReference type="HAMAP" id="MF_02040">
    <property type="entry name" value="Mrp_NBP35"/>
    <property type="match status" value="1"/>
</dbReference>
<dbReference type="GO" id="GO:0051539">
    <property type="term" value="F:4 iron, 4 sulfur cluster binding"/>
    <property type="evidence" value="ECO:0007669"/>
    <property type="project" value="TreeGrafter"/>
</dbReference>
<dbReference type="InterPro" id="IPR019591">
    <property type="entry name" value="Mrp/NBP35_ATP-bd"/>
</dbReference>
<name>A0A7W7C6C4_9PSEU</name>
<comment type="similarity">
    <text evidence="2">In the C-terminal section; belongs to the Mrp/NBP35 ATP-binding proteins family.</text>
</comment>
<proteinExistence type="inferred from homology"/>
<dbReference type="Proteomes" id="UP000533598">
    <property type="component" value="Unassembled WGS sequence"/>
</dbReference>
<dbReference type="GO" id="GO:0005524">
    <property type="term" value="F:ATP binding"/>
    <property type="evidence" value="ECO:0007669"/>
    <property type="project" value="UniProtKB-UniRule"/>
</dbReference>
<organism evidence="11 12">
    <name type="scientific">Crossiella cryophila</name>
    <dbReference type="NCBI Taxonomy" id="43355"/>
    <lineage>
        <taxon>Bacteria</taxon>
        <taxon>Bacillati</taxon>
        <taxon>Actinomycetota</taxon>
        <taxon>Actinomycetes</taxon>
        <taxon>Pseudonocardiales</taxon>
        <taxon>Pseudonocardiaceae</taxon>
        <taxon>Crossiella</taxon>
    </lineage>
</organism>
<dbReference type="InterPro" id="IPR002744">
    <property type="entry name" value="MIP18-like"/>
</dbReference>
<dbReference type="PANTHER" id="PTHR42961:SF2">
    <property type="entry name" value="IRON-SULFUR PROTEIN NUBPL"/>
    <property type="match status" value="1"/>
</dbReference>
<comment type="subunit">
    <text evidence="9">Homodimer.</text>
</comment>
<dbReference type="GO" id="GO:0016226">
    <property type="term" value="P:iron-sulfur cluster assembly"/>
    <property type="evidence" value="ECO:0007669"/>
    <property type="project" value="InterPro"/>
</dbReference>
<keyword evidence="7 9" id="KW-0408">Iron</keyword>
<comment type="similarity">
    <text evidence="1">In the N-terminal section; belongs to the MIP18 family.</text>
</comment>
<keyword evidence="6 9" id="KW-0067">ATP-binding</keyword>
<dbReference type="CDD" id="cd02037">
    <property type="entry name" value="Mrp_NBP35"/>
    <property type="match status" value="1"/>
</dbReference>
<sequence length="381" mass="39860">MTSSRVSPSVDAIREALSHVQDPEIRKPITELGMVKDVEAAEDGSVDVSVYLTVAGCPMRDKITKDVTEAVSAVAGVTGVRVHLDVMSDAQRTELRKSLRGGQEEPRIPFAEPGSLTRVYCVASGKGGVGKSSVTVNLATAMAAKGLSVGIVDADIYGHSIPRMLGATGKPTQVEKMIMPPSAHGVKVISIGMFTPGNTPVVWRGPMLHRALQQFLADVFWGDLDVLLLDLPPGTGDVAISIAQLVPNAEILVVTTPQQAAAEVAERAGAISLQTRQRVAGVIENMSWLELPNGERMDIFGTGGGQIVADSLSTVIGSPVPLLGQVPLDPRLREQGDAGEPIVLAAPETAAAKVLNGIADKLSVRSRGLSGRLLSVSPAGR</sequence>
<dbReference type="Gene3D" id="3.40.50.300">
    <property type="entry name" value="P-loop containing nucleotide triphosphate hydrolases"/>
    <property type="match status" value="1"/>
</dbReference>
<evidence type="ECO:0000256" key="1">
    <source>
        <dbReference type="ARBA" id="ARBA00007352"/>
    </source>
</evidence>
<comment type="similarity">
    <text evidence="9">Belongs to the Mrp/NBP35 ATP-binding proteins family.</text>
</comment>
<dbReference type="RefSeq" id="WP_185000048.1">
    <property type="nucleotide sequence ID" value="NZ_BAAAUI010000013.1"/>
</dbReference>
<keyword evidence="12" id="KW-1185">Reference proteome</keyword>
<evidence type="ECO:0000256" key="9">
    <source>
        <dbReference type="HAMAP-Rule" id="MF_02040"/>
    </source>
</evidence>
<dbReference type="FunFam" id="3.40.50.300:FF:000304">
    <property type="entry name" value="Iron-sulfur cluster carrier protein"/>
    <property type="match status" value="1"/>
</dbReference>
<evidence type="ECO:0000313" key="11">
    <source>
        <dbReference type="EMBL" id="MBB4673998.1"/>
    </source>
</evidence>
<evidence type="ECO:0000256" key="6">
    <source>
        <dbReference type="ARBA" id="ARBA00022840"/>
    </source>
</evidence>
<evidence type="ECO:0000259" key="10">
    <source>
        <dbReference type="Pfam" id="PF01883"/>
    </source>
</evidence>
<dbReference type="GO" id="GO:0140663">
    <property type="term" value="F:ATP-dependent FeS chaperone activity"/>
    <property type="evidence" value="ECO:0007669"/>
    <property type="project" value="InterPro"/>
</dbReference>